<dbReference type="SMART" id="SM00044">
    <property type="entry name" value="CYCc"/>
    <property type="match status" value="1"/>
</dbReference>
<dbReference type="CDD" id="cd07302">
    <property type="entry name" value="CHD"/>
    <property type="match status" value="1"/>
</dbReference>
<feature type="region of interest" description="Disordered" evidence="8">
    <location>
        <begin position="1411"/>
        <end position="1487"/>
    </location>
</feature>
<feature type="region of interest" description="Disordered" evidence="8">
    <location>
        <begin position="1144"/>
        <end position="1191"/>
    </location>
</feature>
<keyword evidence="5 9" id="KW-0472">Membrane</keyword>
<feature type="region of interest" description="Disordered" evidence="8">
    <location>
        <begin position="338"/>
        <end position="476"/>
    </location>
</feature>
<feature type="compositionally biased region" description="Basic and acidic residues" evidence="8">
    <location>
        <begin position="1"/>
        <end position="23"/>
    </location>
</feature>
<comment type="similarity">
    <text evidence="7">Belongs to the adenylyl cyclase class-4/guanylyl cyclase family.</text>
</comment>
<feature type="compositionally biased region" description="Basic residues" evidence="8">
    <location>
        <begin position="342"/>
        <end position="353"/>
    </location>
</feature>
<feature type="region of interest" description="Disordered" evidence="8">
    <location>
        <begin position="1634"/>
        <end position="1657"/>
    </location>
</feature>
<dbReference type="KEGG" id="cre:CHLRE_12g547351v5"/>
<feature type="compositionally biased region" description="Polar residues" evidence="8">
    <location>
        <begin position="1461"/>
        <end position="1479"/>
    </location>
</feature>
<feature type="compositionally biased region" description="Polar residues" evidence="8">
    <location>
        <begin position="378"/>
        <end position="387"/>
    </location>
</feature>
<gene>
    <name evidence="12" type="ORF">CHLRE_12g547351v5</name>
</gene>
<feature type="compositionally biased region" description="Low complexity" evidence="8">
    <location>
        <begin position="426"/>
        <end position="445"/>
    </location>
</feature>
<dbReference type="InterPro" id="IPR018297">
    <property type="entry name" value="A/G_cyclase_CS"/>
</dbReference>
<feature type="transmembrane region" description="Helical" evidence="9">
    <location>
        <begin position="793"/>
        <end position="813"/>
    </location>
</feature>
<dbReference type="GO" id="GO:0035556">
    <property type="term" value="P:intracellular signal transduction"/>
    <property type="evidence" value="ECO:0007669"/>
    <property type="project" value="InterPro"/>
</dbReference>
<evidence type="ECO:0000256" key="9">
    <source>
        <dbReference type="SAM" id="Phobius"/>
    </source>
</evidence>
<comment type="subcellular location">
    <subcellularLocation>
        <location evidence="1">Membrane</location>
    </subcellularLocation>
</comment>
<protein>
    <recommendedName>
        <fullName evidence="14">Guanylate cyclase domain-containing protein</fullName>
    </recommendedName>
</protein>
<feature type="region of interest" description="Disordered" evidence="8">
    <location>
        <begin position="1"/>
        <end position="32"/>
    </location>
</feature>
<dbReference type="Gramene" id="PNW76112">
    <property type="protein sequence ID" value="PNW76112"/>
    <property type="gene ID" value="CHLRE_12g547351v5"/>
</dbReference>
<evidence type="ECO:0000256" key="8">
    <source>
        <dbReference type="SAM" id="MobiDB-lite"/>
    </source>
</evidence>
<dbReference type="InterPro" id="IPR001054">
    <property type="entry name" value="A/G_cyclase"/>
</dbReference>
<feature type="compositionally biased region" description="Low complexity" evidence="8">
    <location>
        <begin position="1144"/>
        <end position="1161"/>
    </location>
</feature>
<feature type="region of interest" description="Disordered" evidence="8">
    <location>
        <begin position="1055"/>
        <end position="1080"/>
    </location>
</feature>
<proteinExistence type="inferred from homology"/>
<dbReference type="RefSeq" id="XP_001693975.2">
    <property type="nucleotide sequence ID" value="XM_001693923.2"/>
</dbReference>
<feature type="compositionally biased region" description="Low complexity" evidence="8">
    <location>
        <begin position="1446"/>
        <end position="1455"/>
    </location>
</feature>
<feature type="region of interest" description="Disordered" evidence="8">
    <location>
        <begin position="1093"/>
        <end position="1120"/>
    </location>
</feature>
<evidence type="ECO:0000256" key="5">
    <source>
        <dbReference type="ARBA" id="ARBA00023136"/>
    </source>
</evidence>
<keyword evidence="2 9" id="KW-0812">Transmembrane</keyword>
<feature type="region of interest" description="Disordered" evidence="8">
    <location>
        <begin position="252"/>
        <end position="325"/>
    </location>
</feature>
<dbReference type="InParanoid" id="A0A2K3D6F2"/>
<dbReference type="PANTHER" id="PTHR11920">
    <property type="entry name" value="GUANYLYL CYCLASE"/>
    <property type="match status" value="1"/>
</dbReference>
<keyword evidence="13" id="KW-1185">Reference proteome</keyword>
<evidence type="ECO:0000256" key="1">
    <source>
        <dbReference type="ARBA" id="ARBA00004370"/>
    </source>
</evidence>
<dbReference type="PROSITE" id="PS50125">
    <property type="entry name" value="GUANYLATE_CYCLASE_2"/>
    <property type="match status" value="1"/>
</dbReference>
<evidence type="ECO:0000259" key="10">
    <source>
        <dbReference type="PROSITE" id="PS50125"/>
    </source>
</evidence>
<dbReference type="GO" id="GO:0005886">
    <property type="term" value="C:plasma membrane"/>
    <property type="evidence" value="ECO:0000318"/>
    <property type="project" value="GO_Central"/>
</dbReference>
<dbReference type="GO" id="GO:0006182">
    <property type="term" value="P:cGMP biosynthetic process"/>
    <property type="evidence" value="ECO:0000318"/>
    <property type="project" value="GO_Central"/>
</dbReference>
<keyword evidence="3" id="KW-0547">Nucleotide-binding</keyword>
<dbReference type="GO" id="GO:0001653">
    <property type="term" value="F:peptide receptor activity"/>
    <property type="evidence" value="ECO:0000318"/>
    <property type="project" value="GO_Central"/>
</dbReference>
<dbReference type="PaxDb" id="3055-EDP02911"/>
<dbReference type="Pfam" id="PF00211">
    <property type="entry name" value="Guanylate_cyc"/>
    <property type="match status" value="1"/>
</dbReference>
<dbReference type="PROSITE" id="PS50839">
    <property type="entry name" value="CHASE"/>
    <property type="match status" value="1"/>
</dbReference>
<evidence type="ECO:0008006" key="14">
    <source>
        <dbReference type="Google" id="ProtNLM"/>
    </source>
</evidence>
<feature type="compositionally biased region" description="Polar residues" evidence="8">
    <location>
        <begin position="1435"/>
        <end position="1445"/>
    </location>
</feature>
<dbReference type="PROSITE" id="PS00452">
    <property type="entry name" value="GUANYLATE_CYCLASE_1"/>
    <property type="match status" value="1"/>
</dbReference>
<accession>A0A2K3D6F2</accession>
<feature type="compositionally biased region" description="Acidic residues" evidence="8">
    <location>
        <begin position="108"/>
        <end position="136"/>
    </location>
</feature>
<evidence type="ECO:0000313" key="13">
    <source>
        <dbReference type="Proteomes" id="UP000006906"/>
    </source>
</evidence>
<dbReference type="GO" id="GO:0004383">
    <property type="term" value="F:guanylate cyclase activity"/>
    <property type="evidence" value="ECO:0000318"/>
    <property type="project" value="GO_Central"/>
</dbReference>
<dbReference type="EMBL" id="CM008973">
    <property type="protein sequence ID" value="PNW76112.1"/>
    <property type="molecule type" value="Genomic_DNA"/>
</dbReference>
<evidence type="ECO:0000256" key="2">
    <source>
        <dbReference type="ARBA" id="ARBA00022692"/>
    </source>
</evidence>
<feature type="domain" description="Guanylate cyclase" evidence="10">
    <location>
        <begin position="850"/>
        <end position="982"/>
    </location>
</feature>
<evidence type="ECO:0000256" key="6">
    <source>
        <dbReference type="ARBA" id="ARBA00023239"/>
    </source>
</evidence>
<dbReference type="Proteomes" id="UP000006906">
    <property type="component" value="Chromosome 12"/>
</dbReference>
<name>A0A2K3D6F2_CHLRE</name>
<dbReference type="InterPro" id="IPR006189">
    <property type="entry name" value="CHASE_dom"/>
</dbReference>
<dbReference type="InterPro" id="IPR050401">
    <property type="entry name" value="Cyclic_nucleotide_synthase"/>
</dbReference>
<feature type="region of interest" description="Disordered" evidence="8">
    <location>
        <begin position="1779"/>
        <end position="1805"/>
    </location>
</feature>
<feature type="compositionally biased region" description="Gly residues" evidence="8">
    <location>
        <begin position="298"/>
        <end position="310"/>
    </location>
</feature>
<evidence type="ECO:0000313" key="12">
    <source>
        <dbReference type="EMBL" id="PNW76112.1"/>
    </source>
</evidence>
<dbReference type="Gene3D" id="3.30.70.1230">
    <property type="entry name" value="Nucleotide cyclase"/>
    <property type="match status" value="1"/>
</dbReference>
<feature type="compositionally biased region" description="Gly residues" evidence="8">
    <location>
        <begin position="1098"/>
        <end position="1115"/>
    </location>
</feature>
<feature type="compositionally biased region" description="Acidic residues" evidence="8">
    <location>
        <begin position="87"/>
        <end position="97"/>
    </location>
</feature>
<dbReference type="OrthoDB" id="60033at2759"/>
<evidence type="ECO:0000259" key="11">
    <source>
        <dbReference type="PROSITE" id="PS50839"/>
    </source>
</evidence>
<dbReference type="GeneID" id="5719605"/>
<sequence>MFNRRKSAEARRSLEARARHSEEWVSDPPVASGQDMEIPFGLRHDSEIGAGIMHQAVDRASSSVQLRGTTDAALSLAMELGFTIGNDDEEDEQEEPGEPGTELQGQVEDVEDVEEGQGEEDDGDGAEDGEGEEWTYDDAGLGPLHRPMEGEEVRTGLYRSALFQQLQPMPQLPQTAFITGNGEASEVGARHDGIDSVVAPDVESELAEGGVPSAAAGPQQSASAPALVAAAAAAVAAGGSGAIRASVGRSGASNGAGHGDTGGSSGLEAVIGFAGGRGSTAPGPGGSGMAGDLEWPGTRGGTGSGTGMGGKALASNVAPQSSRHSLVVRTSAAPMFPQHTQHPVHHHHLHHQGNHWSPLGPSPHASGLSLAASAPPHTQQQPASPTVQRIAGRGRGRGLSYDGENGPALSSPPSQPSPDVRPDALQQQQQQQQQQHPQPAPQQIQRAVSALTDGTLRPGPSNSVGRGDSAGEAPGGCCKGPRTWWLDVRLQVKLLWKVFLDIVQRKPWVLLVPVLMCFLITGLGVFGVLFASVRNISSQQNYAREAVASATANAISGQLEIATFAVMTMSAYLTQQPFCADLNRNFNNLSSVILDWDEKHLVYQVQALPAAVLNYIYPPVSDPELEKVLIGRDLLEVPMYREDTLYQIRARDQRLMLGPYALLEGFQGMFVTYPIFLPAPNSTFDWGCGVEPHDCPPGVCWLAKEGLKLWGLATSVVSLDNMQADFRFATLSSQGYLYRLHQLPRAPNRAATIAASDPLPSDPVTATVAKFNLVWVLEVSPAAGWVPEWRDPCIVAVVVGSVAVSLLVLWLLVTREKHNMLLQAMLPEKVIWRLQRGEQTVVEEFLDPVTILFSDIVSYTEVASQLTALQVVRLLNELYTQFDLLCDKHEVYKVETIGDAFMAVAGCPTREEPIAAAVRMANMAQDMIAMVEEFTTRVGDEDMKVKIRIGLHSGPVVAGVIGQRMPRYCLFGDTVNTASRMETNSSPMCIHISAATASLLRLAGAKVVMPPRNIKRAAADRPVAPVSPLRMGLPSAGGLPSALSLLGALPSGILQNGTGRDRTPSDVGVAHLPPPSPPNLSLLLEQHDQQQLSNGDMWHGGGGGPAGGAGGGGGMNAAAPTAHASRQSLINLSDTAFSAGGAGAASAAAGAQQSHPPAAGPTQKPHMQQHPHPSGTAAAVAPPPASQLWGGGVGRERNMLPMLDKPMTLFGRGRTMIKGKGMMHTFWLQRKPDLPPAPAVPPALAAAARIPLPGGLATVKSQRLSMQRRPSFHPSNGPHGVAAAEAMAVLGIASTTSQPTNYVGSGVATGSLLGAGHGSCRPSDAGSSTDFVRRVTNTTNGGGLTPPPASGAGGYAGGYGACGGYSGAAATATAATMVVPHGTDDAGSLSAAADLLQSGMQAAVISAAGAGAQHQPGLAGTTQCRSPLGRKRSVSVHSYTSPSPTQQQQQQQQQQHVSRQRLPSAQAPTLATGGSSSGQAPPGLSSGTAASVLAAAMALGPHGQHQQQLAPAPTAETGLLAMTSSAASLEDIAFPVAFDPPIADARNPQHTGTRASNLLTSAAEAAAFNSAGAATSADPLGAASSPDPRMARRLLGAAVCDACSSGECELAITGGSVSRGGAAEHSSLRGLLRPQQAQQVHTEGAHSGGGAGGADTFHDEAAPLGLRALGLSAFSAMAEDAGVAMDVNATFAHSAAHLHSSTIISRLGSTIAIAGGSESGHNGAPGGAGVSNTSAAQFSFGLAGVLCSGQSSGAPGSVGPPFRRRQRILAGLDAVVSAAGDPPVDSGDAPACAGGDSAATHGDGSGSDAAAGVLTPVTGFAARANANAASVAGDMTAVKGNGPAAFLRIDGIGGGGNSGGDISSSVGSRAGAAPIATRAVAALSDPTDMTGVAQAEREAEAHAAKGKTGAVAADCRS</sequence>
<feature type="compositionally biased region" description="Low complexity" evidence="8">
    <location>
        <begin position="98"/>
        <end position="107"/>
    </location>
</feature>
<dbReference type="GO" id="GO:0000166">
    <property type="term" value="F:nucleotide binding"/>
    <property type="evidence" value="ECO:0007669"/>
    <property type="project" value="UniProtKB-KW"/>
</dbReference>
<feature type="compositionally biased region" description="Gly residues" evidence="8">
    <location>
        <begin position="254"/>
        <end position="265"/>
    </location>
</feature>
<keyword evidence="6 7" id="KW-0456">Lyase</keyword>
<feature type="domain" description="CHASE" evidence="11">
    <location>
        <begin position="609"/>
        <end position="732"/>
    </location>
</feature>
<feature type="compositionally biased region" description="Low complexity" evidence="8">
    <location>
        <begin position="362"/>
        <end position="377"/>
    </location>
</feature>
<feature type="compositionally biased region" description="Gly residues" evidence="8">
    <location>
        <begin position="273"/>
        <end position="289"/>
    </location>
</feature>
<evidence type="ECO:0000256" key="3">
    <source>
        <dbReference type="ARBA" id="ARBA00022741"/>
    </source>
</evidence>
<dbReference type="SUPFAM" id="SSF55073">
    <property type="entry name" value="Nucleotide cyclase"/>
    <property type="match status" value="1"/>
</dbReference>
<dbReference type="GO" id="GO:0007168">
    <property type="term" value="P:receptor guanylyl cyclase signaling pathway"/>
    <property type="evidence" value="ECO:0000318"/>
    <property type="project" value="GO_Central"/>
</dbReference>
<dbReference type="PANTHER" id="PTHR11920:SF335">
    <property type="entry name" value="GUANYLATE CYCLASE"/>
    <property type="match status" value="1"/>
</dbReference>
<feature type="compositionally biased region" description="Low complexity" evidence="8">
    <location>
        <begin position="1793"/>
        <end position="1805"/>
    </location>
</feature>
<keyword evidence="4 9" id="KW-1133">Transmembrane helix</keyword>
<dbReference type="ExpressionAtlas" id="A0A2K3D6F2">
    <property type="expression patterns" value="baseline"/>
</dbReference>
<dbReference type="FunFam" id="3.30.70.1230:FF:000030">
    <property type="entry name" value="Si:ch211-215j19.12"/>
    <property type="match status" value="1"/>
</dbReference>
<organism evidence="12 13">
    <name type="scientific">Chlamydomonas reinhardtii</name>
    <name type="common">Chlamydomonas smithii</name>
    <dbReference type="NCBI Taxonomy" id="3055"/>
    <lineage>
        <taxon>Eukaryota</taxon>
        <taxon>Viridiplantae</taxon>
        <taxon>Chlorophyta</taxon>
        <taxon>core chlorophytes</taxon>
        <taxon>Chlorophyceae</taxon>
        <taxon>CS clade</taxon>
        <taxon>Chlamydomonadales</taxon>
        <taxon>Chlamydomonadaceae</taxon>
        <taxon>Chlamydomonas</taxon>
    </lineage>
</organism>
<dbReference type="InterPro" id="IPR029787">
    <property type="entry name" value="Nucleotide_cyclase"/>
</dbReference>
<feature type="region of interest" description="Disordered" evidence="8">
    <location>
        <begin position="87"/>
        <end position="147"/>
    </location>
</feature>
<evidence type="ECO:0000256" key="4">
    <source>
        <dbReference type="ARBA" id="ARBA00022989"/>
    </source>
</evidence>
<reference evidence="12 13" key="1">
    <citation type="journal article" date="2007" name="Science">
        <title>The Chlamydomonas genome reveals the evolution of key animal and plant functions.</title>
        <authorList>
            <person name="Merchant S.S."/>
            <person name="Prochnik S.E."/>
            <person name="Vallon O."/>
            <person name="Harris E.H."/>
            <person name="Karpowicz S.J."/>
            <person name="Witman G.B."/>
            <person name="Terry A."/>
            <person name="Salamov A."/>
            <person name="Fritz-Laylin L.K."/>
            <person name="Marechal-Drouard L."/>
            <person name="Marshall W.F."/>
            <person name="Qu L.H."/>
            <person name="Nelson D.R."/>
            <person name="Sanderfoot A.A."/>
            <person name="Spalding M.H."/>
            <person name="Kapitonov V.V."/>
            <person name="Ren Q."/>
            <person name="Ferris P."/>
            <person name="Lindquist E."/>
            <person name="Shapiro H."/>
            <person name="Lucas S.M."/>
            <person name="Grimwood J."/>
            <person name="Schmutz J."/>
            <person name="Cardol P."/>
            <person name="Cerutti H."/>
            <person name="Chanfreau G."/>
            <person name="Chen C.L."/>
            <person name="Cognat V."/>
            <person name="Croft M.T."/>
            <person name="Dent R."/>
            <person name="Dutcher S."/>
            <person name="Fernandez E."/>
            <person name="Fukuzawa H."/>
            <person name="Gonzalez-Ballester D."/>
            <person name="Gonzalez-Halphen D."/>
            <person name="Hallmann A."/>
            <person name="Hanikenne M."/>
            <person name="Hippler M."/>
            <person name="Inwood W."/>
            <person name="Jabbari K."/>
            <person name="Kalanon M."/>
            <person name="Kuras R."/>
            <person name="Lefebvre P.A."/>
            <person name="Lemaire S.D."/>
            <person name="Lobanov A.V."/>
            <person name="Lohr M."/>
            <person name="Manuell A."/>
            <person name="Meier I."/>
            <person name="Mets L."/>
            <person name="Mittag M."/>
            <person name="Mittelmeier T."/>
            <person name="Moroney J.V."/>
            <person name="Moseley J."/>
            <person name="Napoli C."/>
            <person name="Nedelcu A.M."/>
            <person name="Niyogi K."/>
            <person name="Novoselov S.V."/>
            <person name="Paulsen I.T."/>
            <person name="Pazour G."/>
            <person name="Purton S."/>
            <person name="Ral J.P."/>
            <person name="Riano-Pachon D.M."/>
            <person name="Riekhof W."/>
            <person name="Rymarquis L."/>
            <person name="Schroda M."/>
            <person name="Stern D."/>
            <person name="Umen J."/>
            <person name="Willows R."/>
            <person name="Wilson N."/>
            <person name="Zimmer S.L."/>
            <person name="Allmer J."/>
            <person name="Balk J."/>
            <person name="Bisova K."/>
            <person name="Chen C.J."/>
            <person name="Elias M."/>
            <person name="Gendler K."/>
            <person name="Hauser C."/>
            <person name="Lamb M.R."/>
            <person name="Ledford H."/>
            <person name="Long J.C."/>
            <person name="Minagawa J."/>
            <person name="Page M.D."/>
            <person name="Pan J."/>
            <person name="Pootakham W."/>
            <person name="Roje S."/>
            <person name="Rose A."/>
            <person name="Stahlberg E."/>
            <person name="Terauchi A.M."/>
            <person name="Yang P."/>
            <person name="Ball S."/>
            <person name="Bowler C."/>
            <person name="Dieckmann C.L."/>
            <person name="Gladyshev V.N."/>
            <person name="Green P."/>
            <person name="Jorgensen R."/>
            <person name="Mayfield S."/>
            <person name="Mueller-Roeber B."/>
            <person name="Rajamani S."/>
            <person name="Sayre R.T."/>
            <person name="Brokstein P."/>
            <person name="Dubchak I."/>
            <person name="Goodstein D."/>
            <person name="Hornick L."/>
            <person name="Huang Y.W."/>
            <person name="Jhaveri J."/>
            <person name="Luo Y."/>
            <person name="Martinez D."/>
            <person name="Ngau W.C."/>
            <person name="Otillar B."/>
            <person name="Poliakov A."/>
            <person name="Porter A."/>
            <person name="Szajkowski L."/>
            <person name="Werner G."/>
            <person name="Zhou K."/>
            <person name="Grigoriev I.V."/>
            <person name="Rokhsar D.S."/>
            <person name="Grossman A.R."/>
        </authorList>
    </citation>
    <scope>NUCLEOTIDE SEQUENCE [LARGE SCALE GENOMIC DNA]</scope>
    <source>
        <strain evidence="13">CC-503</strain>
    </source>
</reference>
<evidence type="ECO:0000256" key="7">
    <source>
        <dbReference type="RuleBase" id="RU000405"/>
    </source>
</evidence>
<feature type="transmembrane region" description="Helical" evidence="9">
    <location>
        <begin position="508"/>
        <end position="531"/>
    </location>
</feature>